<reference evidence="1" key="1">
    <citation type="submission" date="2022-04" db="EMBL/GenBank/DDBJ databases">
        <title>Genome of the entomopathogenic fungus Entomophthora muscae.</title>
        <authorList>
            <person name="Elya C."/>
            <person name="Lovett B.R."/>
            <person name="Lee E."/>
            <person name="Macias A.M."/>
            <person name="Hajek A.E."/>
            <person name="De Bivort B.L."/>
            <person name="Kasson M.T."/>
            <person name="De Fine Licht H.H."/>
            <person name="Stajich J.E."/>
        </authorList>
    </citation>
    <scope>NUCLEOTIDE SEQUENCE</scope>
    <source>
        <strain evidence="1">Berkeley</strain>
    </source>
</reference>
<protein>
    <submittedName>
        <fullName evidence="1">Uncharacterized protein</fullName>
    </submittedName>
</protein>
<name>A0ACC2SLR2_9FUNG</name>
<proteinExistence type="predicted"/>
<dbReference type="EMBL" id="QTSX02004976">
    <property type="protein sequence ID" value="KAJ9063209.1"/>
    <property type="molecule type" value="Genomic_DNA"/>
</dbReference>
<keyword evidence="2" id="KW-1185">Reference proteome</keyword>
<sequence length="98" mass="10928">MAPTLLLIWSTSPELWDQISFSAYLAGENPSQKMYLLDDLPGKANVLLFTGENLVHTLTCNNVKYVMPTDLSASQQVEMVSLPRFVEVEDLPPILTCL</sequence>
<organism evidence="1 2">
    <name type="scientific">Entomophthora muscae</name>
    <dbReference type="NCBI Taxonomy" id="34485"/>
    <lineage>
        <taxon>Eukaryota</taxon>
        <taxon>Fungi</taxon>
        <taxon>Fungi incertae sedis</taxon>
        <taxon>Zoopagomycota</taxon>
        <taxon>Entomophthoromycotina</taxon>
        <taxon>Entomophthoromycetes</taxon>
        <taxon>Entomophthorales</taxon>
        <taxon>Entomophthoraceae</taxon>
        <taxon>Entomophthora</taxon>
    </lineage>
</organism>
<gene>
    <name evidence="1" type="ORF">DSO57_1002507</name>
</gene>
<evidence type="ECO:0000313" key="2">
    <source>
        <dbReference type="Proteomes" id="UP001165960"/>
    </source>
</evidence>
<dbReference type="Proteomes" id="UP001165960">
    <property type="component" value="Unassembled WGS sequence"/>
</dbReference>
<evidence type="ECO:0000313" key="1">
    <source>
        <dbReference type="EMBL" id="KAJ9063209.1"/>
    </source>
</evidence>
<accession>A0ACC2SLR2</accession>
<comment type="caution">
    <text evidence="1">The sequence shown here is derived from an EMBL/GenBank/DDBJ whole genome shotgun (WGS) entry which is preliminary data.</text>
</comment>